<dbReference type="InterPro" id="IPR045499">
    <property type="entry name" value="DUF6492"/>
</dbReference>
<evidence type="ECO:0000313" key="2">
    <source>
        <dbReference type="Proteomes" id="UP000252995"/>
    </source>
</evidence>
<evidence type="ECO:0008006" key="3">
    <source>
        <dbReference type="Google" id="ProtNLM"/>
    </source>
</evidence>
<dbReference type="AlphaFoldDB" id="A0A366GPC8"/>
<dbReference type="RefSeq" id="WP_113862767.1">
    <property type="nucleotide sequence ID" value="NZ_QNRO01000010.1"/>
</dbReference>
<gene>
    <name evidence="1" type="ORF">DET50_11018</name>
</gene>
<dbReference type="Pfam" id="PF20102">
    <property type="entry name" value="DUF6492"/>
    <property type="match status" value="1"/>
</dbReference>
<organism evidence="1 2">
    <name type="scientific">Marinobacter pelagius</name>
    <dbReference type="NCBI Taxonomy" id="379482"/>
    <lineage>
        <taxon>Bacteria</taxon>
        <taxon>Pseudomonadati</taxon>
        <taxon>Pseudomonadota</taxon>
        <taxon>Gammaproteobacteria</taxon>
        <taxon>Pseudomonadales</taxon>
        <taxon>Marinobacteraceae</taxon>
        <taxon>Marinobacter</taxon>
    </lineage>
</organism>
<sequence length="317" mass="36841">MKSDPRLVLITPTWKGDLDHFRVMRCSLEHSGLAELDHYVIVQNEDLSLFEEFRGRTGLRLLSTKDVLPESVECRRVRARMLSEHFGRNFTRICGSLRRMVGWPLWPSYTGWHTQQICKLKLASELGCDKSVILDSDVVVTPSATAQDFLGSSRILCFTEWRKRADLRGKVRNWVLESERLVDADHEVDPVNTYFDTPFVFDRRVLSAALADLESKSGTTWWSALFSRPPRRWSEFGFYKAYLTYKVPRDSVDWLVPSFSRYIYDTSDPKRVTETVRKMIVDPDIHYVTIHSQASGRESWDPKVYLAPLLSLLMEEH</sequence>
<evidence type="ECO:0000313" key="1">
    <source>
        <dbReference type="EMBL" id="RBP29120.1"/>
    </source>
</evidence>
<dbReference type="EMBL" id="QNRO01000010">
    <property type="protein sequence ID" value="RBP29120.1"/>
    <property type="molecule type" value="Genomic_DNA"/>
</dbReference>
<name>A0A366GPC8_9GAMM</name>
<dbReference type="OrthoDB" id="6357368at2"/>
<protein>
    <recommendedName>
        <fullName evidence="3">Glycosyl transferase family 8</fullName>
    </recommendedName>
</protein>
<reference evidence="1 2" key="1">
    <citation type="submission" date="2018-06" db="EMBL/GenBank/DDBJ databases">
        <title>Freshwater and sediment microbial communities from various areas in North America, analyzing microbe dynamics in response to fracking.</title>
        <authorList>
            <person name="Lamendella R."/>
        </authorList>
    </citation>
    <scope>NUCLEOTIDE SEQUENCE [LARGE SCALE GENOMIC DNA]</scope>
    <source>
        <strain evidence="1 2">114J</strain>
    </source>
</reference>
<comment type="caution">
    <text evidence="1">The sequence shown here is derived from an EMBL/GenBank/DDBJ whole genome shotgun (WGS) entry which is preliminary data.</text>
</comment>
<dbReference type="Proteomes" id="UP000252995">
    <property type="component" value="Unassembled WGS sequence"/>
</dbReference>
<accession>A0A366GPC8</accession>
<proteinExistence type="predicted"/>